<gene>
    <name evidence="1" type="ORF">SAMN05421666_1207</name>
</gene>
<dbReference type="PANTHER" id="PTHR41260:SF1">
    <property type="entry name" value="PROTEIN ECSC"/>
    <property type="match status" value="1"/>
</dbReference>
<sequence length="257" mass="27005">MSDILGPPISKDAVDARLDALAQRHRRAGNLGIQVLNVVGGRAEALLDRLPESMRDRLEGGTAQALEMAMGAAHRSRGVVGTQPGWLSRAVTTAMGAAGGFGGLPSAMAELPITTTILLRAIQDVAGEHGFDPAEEGVRYDCVQVFAAAGPLDHDDGADLAFLTTRVAVTGKAMQALISKVAPRLSVVLGQKLAAQTVPVLGAAAGAATNYAFTSYYQQMAHVHFGLRRLAIEADIPHAEVLKRFRQRVATAPVKRG</sequence>
<evidence type="ECO:0000313" key="1">
    <source>
        <dbReference type="EMBL" id="SIS01762.1"/>
    </source>
</evidence>
<dbReference type="OrthoDB" id="7569638at2"/>
<dbReference type="Pfam" id="PF12787">
    <property type="entry name" value="EcsC"/>
    <property type="match status" value="1"/>
</dbReference>
<organism evidence="1 2">
    <name type="scientific">Roseovarius nanhaiticus</name>
    <dbReference type="NCBI Taxonomy" id="573024"/>
    <lineage>
        <taxon>Bacteria</taxon>
        <taxon>Pseudomonadati</taxon>
        <taxon>Pseudomonadota</taxon>
        <taxon>Alphaproteobacteria</taxon>
        <taxon>Rhodobacterales</taxon>
        <taxon>Roseobacteraceae</taxon>
        <taxon>Roseovarius</taxon>
    </lineage>
</organism>
<dbReference type="STRING" id="573024.SAMN05216208_0929"/>
<protein>
    <submittedName>
        <fullName evidence="1">EcsC protein family protein</fullName>
    </submittedName>
</protein>
<dbReference type="PANTHER" id="PTHR41260">
    <property type="entry name" value="PROTEIN ECSC"/>
    <property type="match status" value="1"/>
</dbReference>
<dbReference type="AlphaFoldDB" id="A0A1N7FN30"/>
<dbReference type="Proteomes" id="UP000186019">
    <property type="component" value="Unassembled WGS sequence"/>
</dbReference>
<dbReference type="EMBL" id="FTNV01000001">
    <property type="protein sequence ID" value="SIS01762.1"/>
    <property type="molecule type" value="Genomic_DNA"/>
</dbReference>
<proteinExistence type="predicted"/>
<dbReference type="InterPro" id="IPR024787">
    <property type="entry name" value="EcsC"/>
</dbReference>
<accession>A0A1N7FN30</accession>
<keyword evidence="2" id="KW-1185">Reference proteome</keyword>
<evidence type="ECO:0000313" key="2">
    <source>
        <dbReference type="Proteomes" id="UP000186019"/>
    </source>
</evidence>
<dbReference type="RefSeq" id="WP_076531833.1">
    <property type="nucleotide sequence ID" value="NZ_FOAC01000001.1"/>
</dbReference>
<name>A0A1N7FN30_9RHOB</name>
<reference evidence="1 2" key="1">
    <citation type="submission" date="2017-01" db="EMBL/GenBank/DDBJ databases">
        <authorList>
            <person name="Mah S.A."/>
            <person name="Swanson W.J."/>
            <person name="Moy G.W."/>
            <person name="Vacquier V.D."/>
        </authorList>
    </citation>
    <scope>NUCLEOTIDE SEQUENCE [LARGE SCALE GENOMIC DNA]</scope>
    <source>
        <strain evidence="1 2">DSM 29590</strain>
    </source>
</reference>